<evidence type="ECO:0000313" key="2">
    <source>
        <dbReference type="EMBL" id="KAG8223814.1"/>
    </source>
</evidence>
<accession>A0A8K0JX79</accession>
<dbReference type="Proteomes" id="UP000792457">
    <property type="component" value="Unassembled WGS sequence"/>
</dbReference>
<name>A0A8K0JX79_LADFU</name>
<proteinExistence type="predicted"/>
<reference evidence="2" key="1">
    <citation type="submission" date="2013-04" db="EMBL/GenBank/DDBJ databases">
        <authorList>
            <person name="Qu J."/>
            <person name="Murali S.C."/>
            <person name="Bandaranaike D."/>
            <person name="Bellair M."/>
            <person name="Blankenburg K."/>
            <person name="Chao H."/>
            <person name="Dinh H."/>
            <person name="Doddapaneni H."/>
            <person name="Downs B."/>
            <person name="Dugan-Rocha S."/>
            <person name="Elkadiri S."/>
            <person name="Gnanaolivu R.D."/>
            <person name="Hernandez B."/>
            <person name="Javaid M."/>
            <person name="Jayaseelan J.C."/>
            <person name="Lee S."/>
            <person name="Li M."/>
            <person name="Ming W."/>
            <person name="Munidasa M."/>
            <person name="Muniz J."/>
            <person name="Nguyen L."/>
            <person name="Ongeri F."/>
            <person name="Osuji N."/>
            <person name="Pu L.-L."/>
            <person name="Puazo M."/>
            <person name="Qu C."/>
            <person name="Quiroz J."/>
            <person name="Raj R."/>
            <person name="Weissenberger G."/>
            <person name="Xin Y."/>
            <person name="Zou X."/>
            <person name="Han Y."/>
            <person name="Richards S."/>
            <person name="Worley K."/>
            <person name="Muzny D."/>
            <person name="Gibbs R."/>
        </authorList>
    </citation>
    <scope>NUCLEOTIDE SEQUENCE</scope>
    <source>
        <strain evidence="2">Sampled in the wild</strain>
    </source>
</reference>
<keyword evidence="3" id="KW-1185">Reference proteome</keyword>
<sequence>MELSAVHVLARLTNKHMQCLTFIDNRCLDIHTLVPIAIWHHLSLSKSSPDDLASRGCSPSTMINREL</sequence>
<dbReference type="OrthoDB" id="8065890at2759"/>
<comment type="caution">
    <text evidence="2">The sequence shown here is derived from an EMBL/GenBank/DDBJ whole genome shotgun (WGS) entry which is preliminary data.</text>
</comment>
<reference evidence="2" key="2">
    <citation type="submission" date="2017-10" db="EMBL/GenBank/DDBJ databases">
        <title>Ladona fulva Genome sequencing and assembly.</title>
        <authorList>
            <person name="Murali S."/>
            <person name="Richards S."/>
            <person name="Bandaranaike D."/>
            <person name="Bellair M."/>
            <person name="Blankenburg K."/>
            <person name="Chao H."/>
            <person name="Dinh H."/>
            <person name="Doddapaneni H."/>
            <person name="Dugan-Rocha S."/>
            <person name="Elkadiri S."/>
            <person name="Gnanaolivu R."/>
            <person name="Hernandez B."/>
            <person name="Skinner E."/>
            <person name="Javaid M."/>
            <person name="Lee S."/>
            <person name="Li M."/>
            <person name="Ming W."/>
            <person name="Munidasa M."/>
            <person name="Muniz J."/>
            <person name="Nguyen L."/>
            <person name="Hughes D."/>
            <person name="Osuji N."/>
            <person name="Pu L.-L."/>
            <person name="Puazo M."/>
            <person name="Qu C."/>
            <person name="Quiroz J."/>
            <person name="Raj R."/>
            <person name="Weissenberger G."/>
            <person name="Xin Y."/>
            <person name="Zou X."/>
            <person name="Han Y."/>
            <person name="Worley K."/>
            <person name="Muzny D."/>
            <person name="Gibbs R."/>
        </authorList>
    </citation>
    <scope>NUCLEOTIDE SEQUENCE</scope>
    <source>
        <strain evidence="2">Sampled in the wild</strain>
    </source>
</reference>
<evidence type="ECO:0000313" key="3">
    <source>
        <dbReference type="Proteomes" id="UP000792457"/>
    </source>
</evidence>
<evidence type="ECO:0000256" key="1">
    <source>
        <dbReference type="SAM" id="MobiDB-lite"/>
    </source>
</evidence>
<feature type="region of interest" description="Disordered" evidence="1">
    <location>
        <begin position="46"/>
        <end position="67"/>
    </location>
</feature>
<gene>
    <name evidence="2" type="ORF">J437_LFUL003700</name>
</gene>
<dbReference type="EMBL" id="KZ308175">
    <property type="protein sequence ID" value="KAG8223814.1"/>
    <property type="molecule type" value="Genomic_DNA"/>
</dbReference>
<dbReference type="AlphaFoldDB" id="A0A8K0JX79"/>
<feature type="compositionally biased region" description="Polar residues" evidence="1">
    <location>
        <begin position="57"/>
        <end position="67"/>
    </location>
</feature>
<organism evidence="2 3">
    <name type="scientific">Ladona fulva</name>
    <name type="common">Scarce chaser dragonfly</name>
    <name type="synonym">Libellula fulva</name>
    <dbReference type="NCBI Taxonomy" id="123851"/>
    <lineage>
        <taxon>Eukaryota</taxon>
        <taxon>Metazoa</taxon>
        <taxon>Ecdysozoa</taxon>
        <taxon>Arthropoda</taxon>
        <taxon>Hexapoda</taxon>
        <taxon>Insecta</taxon>
        <taxon>Pterygota</taxon>
        <taxon>Palaeoptera</taxon>
        <taxon>Odonata</taxon>
        <taxon>Epiprocta</taxon>
        <taxon>Anisoptera</taxon>
        <taxon>Libelluloidea</taxon>
        <taxon>Libellulidae</taxon>
        <taxon>Ladona</taxon>
    </lineage>
</organism>
<protein>
    <submittedName>
        <fullName evidence="2">Uncharacterized protein</fullName>
    </submittedName>
</protein>